<feature type="chain" id="PRO_5002736905" evidence="4">
    <location>
        <begin position="24"/>
        <end position="165"/>
    </location>
</feature>
<dbReference type="HOGENOM" id="CLU_101388_2_2_6"/>
<dbReference type="PANTHER" id="PTHR35089:SF1">
    <property type="entry name" value="CHAPERONE PROTEIN SKP"/>
    <property type="match status" value="1"/>
</dbReference>
<dbReference type="Pfam" id="PF03938">
    <property type="entry name" value="OmpH"/>
    <property type="match status" value="1"/>
</dbReference>
<evidence type="ECO:0000256" key="3">
    <source>
        <dbReference type="SAM" id="Coils"/>
    </source>
</evidence>
<evidence type="ECO:0000313" key="5">
    <source>
        <dbReference type="EMBL" id="ABS78250.1"/>
    </source>
</evidence>
<comment type="similarity">
    <text evidence="1">Belongs to the Skp family.</text>
</comment>
<evidence type="ECO:0000256" key="4">
    <source>
        <dbReference type="SAM" id="SignalP"/>
    </source>
</evidence>
<name>A9KC33_COXBN</name>
<dbReference type="AlphaFoldDB" id="A9KC33"/>
<protein>
    <submittedName>
        <fullName evidence="5">Outer membrane protein</fullName>
    </submittedName>
</protein>
<dbReference type="SMR" id="A9KC33"/>
<organism evidence="5 6">
    <name type="scientific">Coxiella burnetii (strain Dugway 5J108-111)</name>
    <dbReference type="NCBI Taxonomy" id="434922"/>
    <lineage>
        <taxon>Bacteria</taxon>
        <taxon>Pseudomonadati</taxon>
        <taxon>Pseudomonadota</taxon>
        <taxon>Gammaproteobacteria</taxon>
        <taxon>Legionellales</taxon>
        <taxon>Coxiellaceae</taxon>
        <taxon>Coxiella</taxon>
    </lineage>
</organism>
<keyword evidence="3" id="KW-0175">Coiled coil</keyword>
<dbReference type="GO" id="GO:0050821">
    <property type="term" value="P:protein stabilization"/>
    <property type="evidence" value="ECO:0007669"/>
    <property type="project" value="TreeGrafter"/>
</dbReference>
<dbReference type="EMBL" id="CP000733">
    <property type="protein sequence ID" value="ABS78250.1"/>
    <property type="molecule type" value="Genomic_DNA"/>
</dbReference>
<dbReference type="InterPro" id="IPR005632">
    <property type="entry name" value="Chaperone_Skp"/>
</dbReference>
<dbReference type="InterPro" id="IPR024930">
    <property type="entry name" value="Skp_dom_sf"/>
</dbReference>
<dbReference type="KEGG" id="cbd:CBUD_0624"/>
<dbReference type="Proteomes" id="UP000008555">
    <property type="component" value="Chromosome"/>
</dbReference>
<feature type="coiled-coil region" evidence="3">
    <location>
        <begin position="56"/>
        <end position="109"/>
    </location>
</feature>
<gene>
    <name evidence="5" type="primary">ompH</name>
    <name evidence="5" type="ordered locus">CBUD_0624</name>
</gene>
<dbReference type="SUPFAM" id="SSF111384">
    <property type="entry name" value="OmpH-like"/>
    <property type="match status" value="1"/>
</dbReference>
<sequence length="165" mass="18824">MIKRLLSAICLSVAMIWSVAAVAQTVGLVDMRQIFQTAPQIKDINTRLEKQFSPQREKMTKLTQSLQQNLQKLKRDEAVMGKKEAENLRKEIQNDESTLRQQQQQFQQELFVAQNKAMSDFMSKVNGAVKRVAERENLDLVLPKDTVLYAKNSKDITSNVVSALK</sequence>
<dbReference type="RefSeq" id="WP_010957688.1">
    <property type="nucleotide sequence ID" value="NC_009727.1"/>
</dbReference>
<keyword evidence="2 4" id="KW-0732">Signal</keyword>
<evidence type="ECO:0000256" key="1">
    <source>
        <dbReference type="ARBA" id="ARBA00009091"/>
    </source>
</evidence>
<dbReference type="Gene3D" id="3.30.910.20">
    <property type="entry name" value="Skp domain"/>
    <property type="match status" value="1"/>
</dbReference>
<dbReference type="GO" id="GO:0051082">
    <property type="term" value="F:unfolded protein binding"/>
    <property type="evidence" value="ECO:0007669"/>
    <property type="project" value="InterPro"/>
</dbReference>
<reference evidence="5 6" key="1">
    <citation type="journal article" date="2009" name="Infect. Immun.">
        <title>Comparative genomics reveal extensive transposon-mediated genomic plasticity and diversity among potential effector proteins within the genus Coxiella.</title>
        <authorList>
            <person name="Beare P.A."/>
            <person name="Unsworth N."/>
            <person name="Andoh M."/>
            <person name="Voth D.E."/>
            <person name="Omsland A."/>
            <person name="Gilk S.D."/>
            <person name="Williams K.P."/>
            <person name="Sobral B.W."/>
            <person name="Kupko J.J.III."/>
            <person name="Porcella S.F."/>
            <person name="Samuel J.E."/>
            <person name="Heinzen R.A."/>
        </authorList>
    </citation>
    <scope>NUCLEOTIDE SEQUENCE [LARGE SCALE GENOMIC DNA]</scope>
    <source>
        <strain evidence="5 6">Dugway 5J108-111</strain>
    </source>
</reference>
<evidence type="ECO:0000313" key="6">
    <source>
        <dbReference type="Proteomes" id="UP000008555"/>
    </source>
</evidence>
<dbReference type="PANTHER" id="PTHR35089">
    <property type="entry name" value="CHAPERONE PROTEIN SKP"/>
    <property type="match status" value="1"/>
</dbReference>
<accession>A9KC33</accession>
<feature type="signal peptide" evidence="4">
    <location>
        <begin position="1"/>
        <end position="23"/>
    </location>
</feature>
<dbReference type="GO" id="GO:0005829">
    <property type="term" value="C:cytosol"/>
    <property type="evidence" value="ECO:0007669"/>
    <property type="project" value="TreeGrafter"/>
</dbReference>
<dbReference type="SMART" id="SM00935">
    <property type="entry name" value="OmpH"/>
    <property type="match status" value="1"/>
</dbReference>
<proteinExistence type="inferred from homology"/>
<evidence type="ECO:0000256" key="2">
    <source>
        <dbReference type="ARBA" id="ARBA00022729"/>
    </source>
</evidence>